<proteinExistence type="predicted"/>
<sequence>MTDILIGRVGKIISGDEQGRYIKVVDDAENTGGFLILIADDIEFRSGYDNWVEDKDALNRYFLECEWLINWSR</sequence>
<evidence type="ECO:0000313" key="1">
    <source>
        <dbReference type="EMBL" id="AXI04730.1"/>
    </source>
</evidence>
<organism evidence="1 2">
    <name type="scientific">Aquirhabdus parva</name>
    <dbReference type="NCBI Taxonomy" id="2283318"/>
    <lineage>
        <taxon>Bacteria</taxon>
        <taxon>Pseudomonadati</taxon>
        <taxon>Pseudomonadota</taxon>
        <taxon>Gammaproteobacteria</taxon>
        <taxon>Moraxellales</taxon>
        <taxon>Moraxellaceae</taxon>
        <taxon>Aquirhabdus</taxon>
    </lineage>
</organism>
<name>A0A345PBS1_9GAMM</name>
<dbReference type="EMBL" id="CP031222">
    <property type="protein sequence ID" value="AXI04730.1"/>
    <property type="molecule type" value="Genomic_DNA"/>
</dbReference>
<gene>
    <name evidence="1" type="ORF">HYN46_15005</name>
</gene>
<reference evidence="1 2" key="1">
    <citation type="submission" date="2018-07" db="EMBL/GenBank/DDBJ databases">
        <title>Genome sequencing of Moraxellaceae gen. HYN0046.</title>
        <authorList>
            <person name="Kim M."/>
            <person name="Yi H."/>
        </authorList>
    </citation>
    <scope>NUCLEOTIDE SEQUENCE [LARGE SCALE GENOMIC DNA]</scope>
    <source>
        <strain evidence="1 2">HYN0046</strain>
    </source>
</reference>
<dbReference type="Proteomes" id="UP000253940">
    <property type="component" value="Chromosome"/>
</dbReference>
<keyword evidence="2" id="KW-1185">Reference proteome</keyword>
<dbReference type="KEGG" id="mbah:HYN46_15005"/>
<evidence type="ECO:0000313" key="2">
    <source>
        <dbReference type="Proteomes" id="UP000253940"/>
    </source>
</evidence>
<dbReference type="OrthoDB" id="5918399at2"/>
<accession>A0A345PBS1</accession>
<protein>
    <submittedName>
        <fullName evidence="1">Uncharacterized protein</fullName>
    </submittedName>
</protein>
<dbReference type="AlphaFoldDB" id="A0A345PBS1"/>